<dbReference type="GO" id="GO:0071555">
    <property type="term" value="P:cell wall organization"/>
    <property type="evidence" value="ECO:0007669"/>
    <property type="project" value="UniProtKB-KW"/>
</dbReference>
<dbReference type="PANTHER" id="PTHR30518">
    <property type="entry name" value="ENDOLYTIC MUREIN TRANSGLYCOSYLASE"/>
    <property type="match status" value="1"/>
</dbReference>
<comment type="similarity">
    <text evidence="7">Belongs to the transglycosylase MltG family.</text>
</comment>
<evidence type="ECO:0000256" key="7">
    <source>
        <dbReference type="HAMAP-Rule" id="MF_02065"/>
    </source>
</evidence>
<protein>
    <recommendedName>
        <fullName evidence="7">Endolytic murein transglycosylase</fullName>
        <ecNumber evidence="7">4.2.2.29</ecNumber>
    </recommendedName>
    <alternativeName>
        <fullName evidence="7">Peptidoglycan lytic transglycosylase</fullName>
    </alternativeName>
    <alternativeName>
        <fullName evidence="7">Peptidoglycan polymerization terminase</fullName>
    </alternativeName>
</protein>
<accession>A0A0R2LSR3</accession>
<feature type="site" description="Important for catalytic activity" evidence="7">
    <location>
        <position position="247"/>
    </location>
</feature>
<evidence type="ECO:0000256" key="6">
    <source>
        <dbReference type="ARBA" id="ARBA00023316"/>
    </source>
</evidence>
<dbReference type="EC" id="4.2.2.29" evidence="7"/>
<dbReference type="InterPro" id="IPR003770">
    <property type="entry name" value="MLTG-like"/>
</dbReference>
<name>A0A0R2LSR3_9LACO</name>
<keyword evidence="3 7" id="KW-1133">Transmembrane helix</keyword>
<dbReference type="NCBIfam" id="TIGR00247">
    <property type="entry name" value="endolytic transglycosylase MltG"/>
    <property type="match status" value="1"/>
</dbReference>
<proteinExistence type="inferred from homology"/>
<sequence length="366" mass="41411">MLDSEGKKNKVASRVIWTVVSIIVVLLVVVAISGYSYFKSGLKPLAPNSNKRVEVKVPVGSTSKQIGSILEEKKVVKSGFVFDYYVKSKKIANFKAGYYELKPSMTLNEIAHDLQKGGASEPLNSGRVLIREGVTAETIGKAVQQSTRFSKKDFLELLNDKEFLAELKKKYPDLLSSATNAKNVRYHLEGYLYPATYTVTKKTTLKQLVEEMVFKTDQVMKPYYSKIKKQKQSVQKIMTLASLVEREGDSDKDRAKIAGVFENRIDQDMKLQTDISVLYALNKHKETVTYKDLKVDSPYNLYKHKGIGPGPFNSPSLASIKAVLSPQEKDKDYLYFFADTKTGKVYYSQTYQEHQQIISKVEDKDK</sequence>
<dbReference type="GO" id="GO:0005886">
    <property type="term" value="C:plasma membrane"/>
    <property type="evidence" value="ECO:0007669"/>
    <property type="project" value="UniProtKB-SubCell"/>
</dbReference>
<dbReference type="AlphaFoldDB" id="A0A0R2LSR3"/>
<dbReference type="EMBL" id="JQCN01000001">
    <property type="protein sequence ID" value="KRO02688.1"/>
    <property type="molecule type" value="Genomic_DNA"/>
</dbReference>
<reference evidence="8 9" key="1">
    <citation type="journal article" date="2015" name="Genome Announc.">
        <title>Expanding the biotechnology potential of lactobacilli through comparative genomics of 213 strains and associated genera.</title>
        <authorList>
            <person name="Sun Z."/>
            <person name="Harris H.M."/>
            <person name="McCann A."/>
            <person name="Guo C."/>
            <person name="Argimon S."/>
            <person name="Zhang W."/>
            <person name="Yang X."/>
            <person name="Jeffery I.B."/>
            <person name="Cooney J.C."/>
            <person name="Kagawa T.F."/>
            <person name="Liu W."/>
            <person name="Song Y."/>
            <person name="Salvetti E."/>
            <person name="Wrobel A."/>
            <person name="Rasinkangas P."/>
            <person name="Parkhill J."/>
            <person name="Rea M.C."/>
            <person name="O'Sullivan O."/>
            <person name="Ritari J."/>
            <person name="Douillard F.P."/>
            <person name="Paul Ross R."/>
            <person name="Yang R."/>
            <person name="Briner A.E."/>
            <person name="Felis G.E."/>
            <person name="de Vos W.M."/>
            <person name="Barrangou R."/>
            <person name="Klaenhammer T.R."/>
            <person name="Caufield P.W."/>
            <person name="Cui Y."/>
            <person name="Zhang H."/>
            <person name="O'Toole P.W."/>
        </authorList>
    </citation>
    <scope>NUCLEOTIDE SEQUENCE [LARGE SCALE GENOMIC DNA]</scope>
    <source>
        <strain evidence="8 9">NBRC 103219</strain>
    </source>
</reference>
<evidence type="ECO:0000256" key="2">
    <source>
        <dbReference type="ARBA" id="ARBA00022692"/>
    </source>
</evidence>
<organism evidence="8 9">
    <name type="scientific">Ligilactobacillus pobuzihii</name>
    <dbReference type="NCBI Taxonomy" id="449659"/>
    <lineage>
        <taxon>Bacteria</taxon>
        <taxon>Bacillati</taxon>
        <taxon>Bacillota</taxon>
        <taxon>Bacilli</taxon>
        <taxon>Lactobacillales</taxon>
        <taxon>Lactobacillaceae</taxon>
        <taxon>Ligilactobacillus</taxon>
    </lineage>
</organism>
<keyword evidence="4 7" id="KW-0472">Membrane</keyword>
<feature type="transmembrane region" description="Helical" evidence="7">
    <location>
        <begin position="15"/>
        <end position="38"/>
    </location>
</feature>
<keyword evidence="6 7" id="KW-0961">Cell wall biogenesis/degradation</keyword>
<evidence type="ECO:0000256" key="5">
    <source>
        <dbReference type="ARBA" id="ARBA00023239"/>
    </source>
</evidence>
<keyword evidence="5 7" id="KW-0456">Lyase</keyword>
<comment type="subcellular location">
    <subcellularLocation>
        <location evidence="7">Cell membrane</location>
        <topology evidence="7">Single-pass membrane protein</topology>
    </subcellularLocation>
</comment>
<evidence type="ECO:0000313" key="9">
    <source>
        <dbReference type="Proteomes" id="UP000051886"/>
    </source>
</evidence>
<evidence type="ECO:0000256" key="1">
    <source>
        <dbReference type="ARBA" id="ARBA00022475"/>
    </source>
</evidence>
<dbReference type="HAMAP" id="MF_02065">
    <property type="entry name" value="MltG"/>
    <property type="match status" value="1"/>
</dbReference>
<comment type="function">
    <text evidence="7">Functions as a peptidoglycan terminase that cleaves nascent peptidoglycan strands endolytically to terminate their elongation.</text>
</comment>
<keyword evidence="2 7" id="KW-0812">Transmembrane</keyword>
<dbReference type="STRING" id="449659.IV66_GL000113"/>
<evidence type="ECO:0000313" key="8">
    <source>
        <dbReference type="EMBL" id="KRO02688.1"/>
    </source>
</evidence>
<evidence type="ECO:0000256" key="3">
    <source>
        <dbReference type="ARBA" id="ARBA00022989"/>
    </source>
</evidence>
<dbReference type="GO" id="GO:0008932">
    <property type="term" value="F:lytic endotransglycosylase activity"/>
    <property type="evidence" value="ECO:0007669"/>
    <property type="project" value="UniProtKB-UniRule"/>
</dbReference>
<dbReference type="PATRIC" id="fig|449659.4.peg.113"/>
<keyword evidence="9" id="KW-1185">Reference proteome</keyword>
<dbReference type="OrthoDB" id="9814591at2"/>
<dbReference type="Proteomes" id="UP000051886">
    <property type="component" value="Unassembled WGS sequence"/>
</dbReference>
<dbReference type="PANTHER" id="PTHR30518:SF2">
    <property type="entry name" value="ENDOLYTIC MUREIN TRANSGLYCOSYLASE"/>
    <property type="match status" value="1"/>
</dbReference>
<dbReference type="CDD" id="cd08010">
    <property type="entry name" value="MltG_like"/>
    <property type="match status" value="1"/>
</dbReference>
<keyword evidence="1 7" id="KW-1003">Cell membrane</keyword>
<comment type="caution">
    <text evidence="8">The sequence shown here is derived from an EMBL/GenBank/DDBJ whole genome shotgun (WGS) entry which is preliminary data.</text>
</comment>
<dbReference type="GO" id="GO:0009252">
    <property type="term" value="P:peptidoglycan biosynthetic process"/>
    <property type="evidence" value="ECO:0007669"/>
    <property type="project" value="UniProtKB-UniRule"/>
</dbReference>
<comment type="catalytic activity">
    <reaction evidence="7">
        <text>a peptidoglycan chain = a peptidoglycan chain with N-acetyl-1,6-anhydromuramyl-[peptide] at the reducing end + a peptidoglycan chain with N-acetylglucosamine at the non-reducing end.</text>
        <dbReference type="EC" id="4.2.2.29"/>
    </reaction>
</comment>
<dbReference type="Gene3D" id="3.30.1490.480">
    <property type="entry name" value="Endolytic murein transglycosylase"/>
    <property type="match status" value="1"/>
</dbReference>
<gene>
    <name evidence="7" type="primary">mltG</name>
    <name evidence="8" type="ORF">IV66_GL000113</name>
</gene>
<evidence type="ECO:0000256" key="4">
    <source>
        <dbReference type="ARBA" id="ARBA00023136"/>
    </source>
</evidence>
<dbReference type="RefSeq" id="WP_026142779.1">
    <property type="nucleotide sequence ID" value="NZ_BJYB01000001.1"/>
</dbReference>
<dbReference type="Pfam" id="PF02618">
    <property type="entry name" value="YceG"/>
    <property type="match status" value="1"/>
</dbReference>